<dbReference type="STRING" id="1123500.GCA_000420365_00023"/>
<reference evidence="1 2" key="1">
    <citation type="journal article" date="2015" name="Genome Announc.">
        <title>Expanding the biotechnology potential of lactobacilli through comparative genomics of 213 strains and associated genera.</title>
        <authorList>
            <person name="Sun Z."/>
            <person name="Harris H.M."/>
            <person name="McCann A."/>
            <person name="Guo C."/>
            <person name="Argimon S."/>
            <person name="Zhang W."/>
            <person name="Yang X."/>
            <person name="Jeffery I.B."/>
            <person name="Cooney J.C."/>
            <person name="Kagawa T.F."/>
            <person name="Liu W."/>
            <person name="Song Y."/>
            <person name="Salvetti E."/>
            <person name="Wrobel A."/>
            <person name="Rasinkangas P."/>
            <person name="Parkhill J."/>
            <person name="Rea M.C."/>
            <person name="O'Sullivan O."/>
            <person name="Ritari J."/>
            <person name="Douillard F.P."/>
            <person name="Paul Ross R."/>
            <person name="Yang R."/>
            <person name="Briner A.E."/>
            <person name="Felis G.E."/>
            <person name="de Vos W.M."/>
            <person name="Barrangou R."/>
            <person name="Klaenhammer T.R."/>
            <person name="Caufield P.W."/>
            <person name="Cui Y."/>
            <person name="Zhang H."/>
            <person name="O'Toole P.W."/>
        </authorList>
    </citation>
    <scope>NUCLEOTIDE SEQUENCE [LARGE SCALE GENOMIC DNA]</scope>
    <source>
        <strain evidence="1 2">DSM 20190</strain>
    </source>
</reference>
<accession>A0A0R2FYX4</accession>
<keyword evidence="2" id="KW-1185">Reference proteome</keyword>
<gene>
    <name evidence="1" type="ORF">IV68_GL000481</name>
</gene>
<dbReference type="eggNOG" id="COG0457">
    <property type="taxonomic scope" value="Bacteria"/>
</dbReference>
<name>A0A0R2FYX4_9LACO</name>
<evidence type="ECO:0000313" key="1">
    <source>
        <dbReference type="EMBL" id="KRN33673.1"/>
    </source>
</evidence>
<sequence>MKDDLAKLLTSGELNQQAGDLRAAIEDYKAAYALEQTLTINHQLVAALTLDQQYQQAYRYLQEALPSYLDQTQWWALVLEVMLKTHHFIDARLFIKHLPMTVNAQYRQQIERAETEAIKTEEKQIQSLTKTVYHLSDVSLPEQKKILAQAQTLPYASYLFVSKYILVDPFALPITRVTVLDELRQLGVEEVVPFQTVLGTQIMVQPSELLALSQERNYQAVQGLLTESEQNLDPGLATLLRGQVNLMLVLLYPCLTEAIQDPKSWVQQVQAFLLTGHELDLPESKEQIKWRKAALNALQELQDQ</sequence>
<evidence type="ECO:0000313" key="2">
    <source>
        <dbReference type="Proteomes" id="UP000051296"/>
    </source>
</evidence>
<organism evidence="1 2">
    <name type="scientific">Weissella halotolerans DSM 20190</name>
    <dbReference type="NCBI Taxonomy" id="1123500"/>
    <lineage>
        <taxon>Bacteria</taxon>
        <taxon>Bacillati</taxon>
        <taxon>Bacillota</taxon>
        <taxon>Bacilli</taxon>
        <taxon>Lactobacillales</taxon>
        <taxon>Lactobacillaceae</taxon>
        <taxon>Weissella</taxon>
    </lineage>
</organism>
<dbReference type="RefSeq" id="WP_022790826.1">
    <property type="nucleotide sequence ID" value="NZ_ATUU01000001.1"/>
</dbReference>
<dbReference type="Proteomes" id="UP000051296">
    <property type="component" value="Unassembled WGS sequence"/>
</dbReference>
<dbReference type="PATRIC" id="fig|1123500.6.peg.482"/>
<proteinExistence type="predicted"/>
<dbReference type="InParanoid" id="A0A0R2FYX4"/>
<dbReference type="OrthoDB" id="1655898at2"/>
<comment type="caution">
    <text evidence="1">The sequence shown here is derived from an EMBL/GenBank/DDBJ whole genome shotgun (WGS) entry which is preliminary data.</text>
</comment>
<protein>
    <submittedName>
        <fullName evidence="1">TPR repeat-containing protein</fullName>
    </submittedName>
</protein>
<dbReference type="EMBL" id="JQAX01000001">
    <property type="protein sequence ID" value="KRN33673.1"/>
    <property type="molecule type" value="Genomic_DNA"/>
</dbReference>
<dbReference type="AlphaFoldDB" id="A0A0R2FYX4"/>